<dbReference type="InterPro" id="IPR029044">
    <property type="entry name" value="Nucleotide-diphossugar_trans"/>
</dbReference>
<evidence type="ECO:0000256" key="2">
    <source>
        <dbReference type="ARBA" id="ARBA00022676"/>
    </source>
</evidence>
<proteinExistence type="inferred from homology"/>
<name>X1HG62_9ZZZZ</name>
<evidence type="ECO:0000256" key="3">
    <source>
        <dbReference type="ARBA" id="ARBA00022679"/>
    </source>
</evidence>
<keyword evidence="3" id="KW-0808">Transferase</keyword>
<dbReference type="GO" id="GO:0016757">
    <property type="term" value="F:glycosyltransferase activity"/>
    <property type="evidence" value="ECO:0007669"/>
    <property type="project" value="UniProtKB-KW"/>
</dbReference>
<dbReference type="EMBL" id="BARU01020767">
    <property type="protein sequence ID" value="GAH52819.1"/>
    <property type="molecule type" value="Genomic_DNA"/>
</dbReference>
<comment type="similarity">
    <text evidence="1">Belongs to the glycosyltransferase 2 family.</text>
</comment>
<evidence type="ECO:0000256" key="1">
    <source>
        <dbReference type="ARBA" id="ARBA00006739"/>
    </source>
</evidence>
<dbReference type="AlphaFoldDB" id="X1HG62"/>
<comment type="caution">
    <text evidence="5">The sequence shown here is derived from an EMBL/GenBank/DDBJ whole genome shotgun (WGS) entry which is preliminary data.</text>
</comment>
<dbReference type="SUPFAM" id="SSF53448">
    <property type="entry name" value="Nucleotide-diphospho-sugar transferases"/>
    <property type="match status" value="1"/>
</dbReference>
<evidence type="ECO:0000259" key="4">
    <source>
        <dbReference type="Pfam" id="PF00535"/>
    </source>
</evidence>
<feature type="non-terminal residue" evidence="5">
    <location>
        <position position="1"/>
    </location>
</feature>
<keyword evidence="2" id="KW-0328">Glycosyltransferase</keyword>
<organism evidence="5">
    <name type="scientific">marine sediment metagenome</name>
    <dbReference type="NCBI Taxonomy" id="412755"/>
    <lineage>
        <taxon>unclassified sequences</taxon>
        <taxon>metagenomes</taxon>
        <taxon>ecological metagenomes</taxon>
    </lineage>
</organism>
<dbReference type="Gene3D" id="3.90.550.10">
    <property type="entry name" value="Spore Coat Polysaccharide Biosynthesis Protein SpsA, Chain A"/>
    <property type="match status" value="1"/>
</dbReference>
<reference evidence="5" key="1">
    <citation type="journal article" date="2014" name="Front. Microbiol.">
        <title>High frequency of phylogenetically diverse reductive dehalogenase-homologous genes in deep subseafloor sedimentary metagenomes.</title>
        <authorList>
            <person name="Kawai M."/>
            <person name="Futagami T."/>
            <person name="Toyoda A."/>
            <person name="Takaki Y."/>
            <person name="Nishi S."/>
            <person name="Hori S."/>
            <person name="Arai W."/>
            <person name="Tsubouchi T."/>
            <person name="Morono Y."/>
            <person name="Uchiyama I."/>
            <person name="Ito T."/>
            <person name="Fujiyama A."/>
            <person name="Inagaki F."/>
            <person name="Takami H."/>
        </authorList>
    </citation>
    <scope>NUCLEOTIDE SEQUENCE</scope>
    <source>
        <strain evidence="5">Expedition CK06-06</strain>
    </source>
</reference>
<accession>X1HG62</accession>
<protein>
    <recommendedName>
        <fullName evidence="4">Glycosyltransferase 2-like domain-containing protein</fullName>
    </recommendedName>
</protein>
<evidence type="ECO:0000313" key="5">
    <source>
        <dbReference type="EMBL" id="GAH52819.1"/>
    </source>
</evidence>
<dbReference type="PANTHER" id="PTHR43179:SF12">
    <property type="entry name" value="GALACTOFURANOSYLTRANSFERASE GLFT2"/>
    <property type="match status" value="1"/>
</dbReference>
<dbReference type="PANTHER" id="PTHR43179">
    <property type="entry name" value="RHAMNOSYLTRANSFERASE WBBL"/>
    <property type="match status" value="1"/>
</dbReference>
<feature type="domain" description="Glycosyltransferase 2-like" evidence="4">
    <location>
        <begin position="4"/>
        <end position="110"/>
    </location>
</feature>
<gene>
    <name evidence="5" type="ORF">S03H2_34060</name>
</gene>
<dbReference type="Pfam" id="PF00535">
    <property type="entry name" value="Glycos_transf_2"/>
    <property type="match status" value="1"/>
</dbReference>
<dbReference type="InterPro" id="IPR001173">
    <property type="entry name" value="Glyco_trans_2-like"/>
</dbReference>
<sequence length="200" mass="22326">IKYSKNYRIVASADGSQSTEVEIVGTTLKLAGRYTHLINSTNIGFPGNTNRGLRIIEAKFVVVINNDVTVRANWLKYVEDEFHQRGGNCFIGIAGSRVSAWGGNMPSSNFPEVDYLGWSVIFSSKVCFDKVGLLDERFQIGYYEDVDFGLRAKRLGLKCFVTSPPVAHAGGRSMNTLRPRELGHARNMNLAYLKKKWGLK</sequence>